<dbReference type="EMBL" id="CP036291">
    <property type="protein sequence ID" value="QDU90241.1"/>
    <property type="molecule type" value="Genomic_DNA"/>
</dbReference>
<protein>
    <recommendedName>
        <fullName evidence="2">Ice-binding protein C-terminal domain-containing protein</fullName>
    </recommendedName>
</protein>
<feature type="signal peptide" evidence="1">
    <location>
        <begin position="1"/>
        <end position="23"/>
    </location>
</feature>
<dbReference type="Proteomes" id="UP000317429">
    <property type="component" value="Chromosome"/>
</dbReference>
<feature type="chain" id="PRO_5022017883" description="Ice-binding protein C-terminal domain-containing protein" evidence="1">
    <location>
        <begin position="24"/>
        <end position="298"/>
    </location>
</feature>
<reference evidence="3 4" key="1">
    <citation type="submission" date="2019-02" db="EMBL/GenBank/DDBJ databases">
        <title>Deep-cultivation of Planctomycetes and their phenomic and genomic characterization uncovers novel biology.</title>
        <authorList>
            <person name="Wiegand S."/>
            <person name="Jogler M."/>
            <person name="Boedeker C."/>
            <person name="Pinto D."/>
            <person name="Vollmers J."/>
            <person name="Rivas-Marin E."/>
            <person name="Kohn T."/>
            <person name="Peeters S.H."/>
            <person name="Heuer A."/>
            <person name="Rast P."/>
            <person name="Oberbeckmann S."/>
            <person name="Bunk B."/>
            <person name="Jeske O."/>
            <person name="Meyerdierks A."/>
            <person name="Storesund J.E."/>
            <person name="Kallscheuer N."/>
            <person name="Luecker S."/>
            <person name="Lage O.M."/>
            <person name="Pohl T."/>
            <person name="Merkel B.J."/>
            <person name="Hornburger P."/>
            <person name="Mueller R.-W."/>
            <person name="Bruemmer F."/>
            <person name="Labrenz M."/>
            <person name="Spormann A.M."/>
            <person name="Op den Camp H."/>
            <person name="Overmann J."/>
            <person name="Amann R."/>
            <person name="Jetten M.S.M."/>
            <person name="Mascher T."/>
            <person name="Medema M.H."/>
            <person name="Devos D.P."/>
            <person name="Kaster A.-K."/>
            <person name="Ovreas L."/>
            <person name="Rohde M."/>
            <person name="Galperin M.Y."/>
            <person name="Jogler C."/>
        </authorList>
    </citation>
    <scope>NUCLEOTIDE SEQUENCE [LARGE SCALE GENOMIC DNA]</scope>
    <source>
        <strain evidence="3 4">Pla175</strain>
    </source>
</reference>
<proteinExistence type="predicted"/>
<evidence type="ECO:0000256" key="1">
    <source>
        <dbReference type="SAM" id="SignalP"/>
    </source>
</evidence>
<organism evidence="3 4">
    <name type="scientific">Pirellulimonas nuda</name>
    <dbReference type="NCBI Taxonomy" id="2528009"/>
    <lineage>
        <taxon>Bacteria</taxon>
        <taxon>Pseudomonadati</taxon>
        <taxon>Planctomycetota</taxon>
        <taxon>Planctomycetia</taxon>
        <taxon>Pirellulales</taxon>
        <taxon>Lacipirellulaceae</taxon>
        <taxon>Pirellulimonas</taxon>
    </lineage>
</organism>
<dbReference type="Pfam" id="PF07589">
    <property type="entry name" value="PEP-CTERM"/>
    <property type="match status" value="1"/>
</dbReference>
<evidence type="ECO:0000313" key="3">
    <source>
        <dbReference type="EMBL" id="QDU90241.1"/>
    </source>
</evidence>
<dbReference type="InterPro" id="IPR013424">
    <property type="entry name" value="Ice-binding_C"/>
</dbReference>
<name>A0A518DFI3_9BACT</name>
<evidence type="ECO:0000259" key="2">
    <source>
        <dbReference type="Pfam" id="PF07589"/>
    </source>
</evidence>
<dbReference type="NCBIfam" id="TIGR02595">
    <property type="entry name" value="PEP_CTERM"/>
    <property type="match status" value="1"/>
</dbReference>
<dbReference type="NCBIfam" id="NF040463">
    <property type="entry name" value="all3515_fam"/>
    <property type="match status" value="1"/>
</dbReference>
<dbReference type="AlphaFoldDB" id="A0A518DFI3"/>
<dbReference type="RefSeq" id="WP_197526953.1">
    <property type="nucleotide sequence ID" value="NZ_CP036291.1"/>
</dbReference>
<feature type="domain" description="Ice-binding protein C-terminal" evidence="2">
    <location>
        <begin position="270"/>
        <end position="292"/>
    </location>
</feature>
<dbReference type="KEGG" id="pnd:Pla175_36430"/>
<accession>A0A518DFI3</accession>
<gene>
    <name evidence="3" type="ORF">Pla175_36430</name>
</gene>
<keyword evidence="1" id="KW-0732">Signal</keyword>
<sequence precursor="true">MNALRYCLPALFCLPLVVGAAQAAPEPGITLYHVGVDNAPVIGFGSYSGLSNPNYQRLTFLLSHTFVDTPTSNHFHRIGSYGYTGDPLAPTPAFSANDSLPEPYYGDDGLALLPGAGAFAGKLVSGLGASTFPSDPIEQEYGDLTIRPIDNLLQYDGLDGGTHPGHYLLNASGDAYKSSVAGVSVGMMLTSITPGLTIHDASGAPLFSGVGETLMLGPGADWSVLPVFAVDASAATGTPFEATFVLKDLSASPTLSDSAPFSFSFVSATAVPEPSTWLLAIAGLVGAAALRRTGARLA</sequence>
<evidence type="ECO:0000313" key="4">
    <source>
        <dbReference type="Proteomes" id="UP000317429"/>
    </source>
</evidence>
<keyword evidence="4" id="KW-1185">Reference proteome</keyword>